<gene>
    <name evidence="2" type="ORF">CB5_LOCUS12661</name>
</gene>
<dbReference type="AlphaFoldDB" id="A0A6V7PEZ3"/>
<feature type="region of interest" description="Disordered" evidence="1">
    <location>
        <begin position="88"/>
        <end position="154"/>
    </location>
</feature>
<reference evidence="2" key="1">
    <citation type="submission" date="2020-07" db="EMBL/GenBank/DDBJ databases">
        <authorList>
            <person name="Lin J."/>
        </authorList>
    </citation>
    <scope>NUCLEOTIDE SEQUENCE</scope>
</reference>
<evidence type="ECO:0000313" key="2">
    <source>
        <dbReference type="EMBL" id="CAD1829450.1"/>
    </source>
</evidence>
<accession>A0A6V7PEZ3</accession>
<sequence length="154" mass="16567">MFARAVSRSLRGRVGQTHSMSRNVGLPQTLRRHKLDCLGLPLRVRPGTAGRELLRASFLEDDSLGSAGAPVQNLHWSRNALGDRSLAGGPVPSGVVAELSGTGLSDEDRSPGDRSLRQGPVPEREIPSARKGSLRGPVFPNWDRSLTAKMPREG</sequence>
<protein>
    <submittedName>
        <fullName evidence="2">Uncharacterized protein</fullName>
    </submittedName>
</protein>
<dbReference type="EMBL" id="LR862147">
    <property type="protein sequence ID" value="CAD1829450.1"/>
    <property type="molecule type" value="Genomic_DNA"/>
</dbReference>
<proteinExistence type="predicted"/>
<feature type="compositionally biased region" description="Basic and acidic residues" evidence="1">
    <location>
        <begin position="106"/>
        <end position="128"/>
    </location>
</feature>
<organism evidence="2">
    <name type="scientific">Ananas comosus var. bracteatus</name>
    <name type="common">red pineapple</name>
    <dbReference type="NCBI Taxonomy" id="296719"/>
    <lineage>
        <taxon>Eukaryota</taxon>
        <taxon>Viridiplantae</taxon>
        <taxon>Streptophyta</taxon>
        <taxon>Embryophyta</taxon>
        <taxon>Tracheophyta</taxon>
        <taxon>Spermatophyta</taxon>
        <taxon>Magnoliopsida</taxon>
        <taxon>Liliopsida</taxon>
        <taxon>Poales</taxon>
        <taxon>Bromeliaceae</taxon>
        <taxon>Bromelioideae</taxon>
        <taxon>Ananas</taxon>
    </lineage>
</organism>
<name>A0A6V7PEZ3_ANACO</name>
<feature type="region of interest" description="Disordered" evidence="1">
    <location>
        <begin position="1"/>
        <end position="27"/>
    </location>
</feature>
<evidence type="ECO:0000256" key="1">
    <source>
        <dbReference type="SAM" id="MobiDB-lite"/>
    </source>
</evidence>